<dbReference type="AlphaFoldDB" id="A0A699YHA8"/>
<feature type="region of interest" description="Disordered" evidence="1">
    <location>
        <begin position="175"/>
        <end position="196"/>
    </location>
</feature>
<sequence>MVLKFMLMFQDAEGGLVRYGQPCLAASHQCTGLPCVCGRPTECQLSKPQQQQQGHHTGQCTARAQGPATHQPCSLPACPAISSKSSRKTTQNIALSIVTLTLASISVTSTCRVWQTLGLDTGCSCQGDWEWRGGPQSHRIELLALPVLVSGPGRDWDTAPSGPALCCEALCTEPGPPGSQPASPTAIDGSLAATAP</sequence>
<accession>A0A699YHA8</accession>
<keyword evidence="3" id="KW-1185">Reference proteome</keyword>
<gene>
    <name evidence="2" type="ORF">HaLaN_04727</name>
</gene>
<evidence type="ECO:0000313" key="3">
    <source>
        <dbReference type="Proteomes" id="UP000485058"/>
    </source>
</evidence>
<protein>
    <submittedName>
        <fullName evidence="2">Uncharacterized protein</fullName>
    </submittedName>
</protein>
<proteinExistence type="predicted"/>
<comment type="caution">
    <text evidence="2">The sequence shown here is derived from an EMBL/GenBank/DDBJ whole genome shotgun (WGS) entry which is preliminary data.</text>
</comment>
<dbReference type="EMBL" id="BLLF01000244">
    <property type="protein sequence ID" value="GFH09557.1"/>
    <property type="molecule type" value="Genomic_DNA"/>
</dbReference>
<evidence type="ECO:0000313" key="2">
    <source>
        <dbReference type="EMBL" id="GFH09557.1"/>
    </source>
</evidence>
<organism evidence="2 3">
    <name type="scientific">Haematococcus lacustris</name>
    <name type="common">Green alga</name>
    <name type="synonym">Haematococcus pluvialis</name>
    <dbReference type="NCBI Taxonomy" id="44745"/>
    <lineage>
        <taxon>Eukaryota</taxon>
        <taxon>Viridiplantae</taxon>
        <taxon>Chlorophyta</taxon>
        <taxon>core chlorophytes</taxon>
        <taxon>Chlorophyceae</taxon>
        <taxon>CS clade</taxon>
        <taxon>Chlamydomonadales</taxon>
        <taxon>Haematococcaceae</taxon>
        <taxon>Haematococcus</taxon>
    </lineage>
</organism>
<evidence type="ECO:0000256" key="1">
    <source>
        <dbReference type="SAM" id="MobiDB-lite"/>
    </source>
</evidence>
<name>A0A699YHA8_HAELA</name>
<reference evidence="2 3" key="1">
    <citation type="submission" date="2020-02" db="EMBL/GenBank/DDBJ databases">
        <title>Draft genome sequence of Haematococcus lacustris strain NIES-144.</title>
        <authorList>
            <person name="Morimoto D."/>
            <person name="Nakagawa S."/>
            <person name="Yoshida T."/>
            <person name="Sawayama S."/>
        </authorList>
    </citation>
    <scope>NUCLEOTIDE SEQUENCE [LARGE SCALE GENOMIC DNA]</scope>
    <source>
        <strain evidence="2 3">NIES-144</strain>
    </source>
</reference>
<dbReference type="Proteomes" id="UP000485058">
    <property type="component" value="Unassembled WGS sequence"/>
</dbReference>